<dbReference type="GO" id="GO:0005739">
    <property type="term" value="C:mitochondrion"/>
    <property type="evidence" value="ECO:0007669"/>
    <property type="project" value="UniProtKB-SubCell"/>
</dbReference>
<dbReference type="PANTHER" id="PTHR13391">
    <property type="entry name" value="MITOCHONDRIAL DISTRIBUTION REGULATOR MISATO"/>
    <property type="match status" value="1"/>
</dbReference>
<reference evidence="7" key="1">
    <citation type="journal article" date="2018" name="Genome Biol. Evol.">
        <title>Genomics and development of Lentinus tigrinus, a white-rot wood-decaying mushroom with dimorphic fruiting bodies.</title>
        <authorList>
            <person name="Wu B."/>
            <person name="Xu Z."/>
            <person name="Knudson A."/>
            <person name="Carlson A."/>
            <person name="Chen N."/>
            <person name="Kovaka S."/>
            <person name="LaButti K."/>
            <person name="Lipzen A."/>
            <person name="Pennachio C."/>
            <person name="Riley R."/>
            <person name="Schakwitz W."/>
            <person name="Umezawa K."/>
            <person name="Ohm R.A."/>
            <person name="Grigoriev I.V."/>
            <person name="Nagy L.G."/>
            <person name="Gibbons J."/>
            <person name="Hibbett D."/>
        </authorList>
    </citation>
    <scope>NUCLEOTIDE SEQUENCE [LARGE SCALE GENOMIC DNA]</scope>
    <source>
        <strain evidence="7">ALCF2SS1-6</strain>
    </source>
</reference>
<name>A0A5C2SAH8_9APHY</name>
<dbReference type="Pfam" id="PF10644">
    <property type="entry name" value="Misat_Tub_SegII"/>
    <property type="match status" value="1"/>
</dbReference>
<comment type="function">
    <text evidence="1">Involved in the partitioning of the mitochondrial organelle and mitochondrial DNA (mtDNA) inheritance.</text>
</comment>
<feature type="domain" description="Misato Segment II tubulin-like" evidence="5">
    <location>
        <begin position="2"/>
        <end position="111"/>
    </location>
</feature>
<dbReference type="PANTHER" id="PTHR13391:SF0">
    <property type="entry name" value="PROTEIN MISATO HOMOLOG 1"/>
    <property type="match status" value="1"/>
</dbReference>
<evidence type="ECO:0000256" key="1">
    <source>
        <dbReference type="ARBA" id="ARBA00003757"/>
    </source>
</evidence>
<comment type="similarity">
    <text evidence="3">Belongs to the misato family.</text>
</comment>
<evidence type="ECO:0000256" key="4">
    <source>
        <dbReference type="ARBA" id="ARBA00023128"/>
    </source>
</evidence>
<keyword evidence="4" id="KW-0496">Mitochondrion</keyword>
<dbReference type="Pfam" id="PF14881">
    <property type="entry name" value="Tubulin_3"/>
    <property type="match status" value="1"/>
</dbReference>
<dbReference type="Gene3D" id="3.40.50.1440">
    <property type="entry name" value="Tubulin/FtsZ, GTPase domain"/>
    <property type="match status" value="1"/>
</dbReference>
<dbReference type="InterPro" id="IPR036525">
    <property type="entry name" value="Tubulin/FtsZ_GTPase_sf"/>
</dbReference>
<organism evidence="7 8">
    <name type="scientific">Lentinus tigrinus ALCF2SS1-6</name>
    <dbReference type="NCBI Taxonomy" id="1328759"/>
    <lineage>
        <taxon>Eukaryota</taxon>
        <taxon>Fungi</taxon>
        <taxon>Dikarya</taxon>
        <taxon>Basidiomycota</taxon>
        <taxon>Agaricomycotina</taxon>
        <taxon>Agaricomycetes</taxon>
        <taxon>Polyporales</taxon>
        <taxon>Polyporaceae</taxon>
        <taxon>Lentinus</taxon>
    </lineage>
</organism>
<evidence type="ECO:0000259" key="6">
    <source>
        <dbReference type="Pfam" id="PF14881"/>
    </source>
</evidence>
<dbReference type="EMBL" id="ML122264">
    <property type="protein sequence ID" value="RPD60763.1"/>
    <property type="molecule type" value="Genomic_DNA"/>
</dbReference>
<dbReference type="InterPro" id="IPR049942">
    <property type="entry name" value="DML1/Misato"/>
</dbReference>
<sequence length="501" mass="55728">MKEILYVQAGSFANFIGTHFWNTQESYFTYGDDEEPFVYHDRSFREGLTTKGEPTYCPRLLVFDRKANFGVLPEGLYGDTNESEVPQWEGGVVEYRQEPIPISKYQNRLDEGEPEGDKEVEAEGQTGTEISQIRFWSDYSRVLLHPRSVQKLPDPADWEAADGDWNTSRESFLRHEAGLQFMSDTATFGGFTDAFLTVLRDELPKIPSLAFPLLSTASYALVSADELTEATKAINDALCMRGLESLSTINVPIQNPSTWGQGDWLDGLDIDLRAPYHTSALVSTHIESSTLPFRLKTPEYDISSFSDILNLPGTTRTAHLAGIYPLPITVSWSKSLDVEKRIYDLSAVAGAPVGSAYSRVQVSRGLRAAEIGKYDELFSARRPTPLSIHAPVYPTPTSFPPFFSAPRDPTLTPAQHQESRHRALSTLTTSNATSKLFGSYAQLAQECVDRRAEVIVRMGLEFDEVRELKDELWALCDLYAGDTGEDLSVGSGDEIGEDESV</sequence>
<dbReference type="SUPFAM" id="SSF52490">
    <property type="entry name" value="Tubulin nucleotide-binding domain-like"/>
    <property type="match status" value="1"/>
</dbReference>
<dbReference type="InterPro" id="IPR029209">
    <property type="entry name" value="DML1/Misato_tubulin"/>
</dbReference>
<evidence type="ECO:0000256" key="2">
    <source>
        <dbReference type="ARBA" id="ARBA00004173"/>
    </source>
</evidence>
<dbReference type="AlphaFoldDB" id="A0A5C2SAH8"/>
<dbReference type="GO" id="GO:0007005">
    <property type="term" value="P:mitochondrion organization"/>
    <property type="evidence" value="ECO:0007669"/>
    <property type="project" value="InterPro"/>
</dbReference>
<dbReference type="STRING" id="1328759.A0A5C2SAH8"/>
<evidence type="ECO:0000259" key="5">
    <source>
        <dbReference type="Pfam" id="PF10644"/>
    </source>
</evidence>
<proteinExistence type="inferred from homology"/>
<comment type="subcellular location">
    <subcellularLocation>
        <location evidence="2">Mitochondrion</location>
    </subcellularLocation>
</comment>
<dbReference type="OrthoDB" id="271881at2759"/>
<feature type="domain" description="DML1/Misato tubulin" evidence="6">
    <location>
        <begin position="178"/>
        <end position="295"/>
    </location>
</feature>
<dbReference type="Proteomes" id="UP000313359">
    <property type="component" value="Unassembled WGS sequence"/>
</dbReference>
<protein>
    <submittedName>
        <fullName evidence="7">Tubulin nucleotide-binding domain-like protein</fullName>
    </submittedName>
</protein>
<gene>
    <name evidence="7" type="ORF">L227DRAFT_585910</name>
</gene>
<evidence type="ECO:0000313" key="8">
    <source>
        <dbReference type="Proteomes" id="UP000313359"/>
    </source>
</evidence>
<evidence type="ECO:0000256" key="3">
    <source>
        <dbReference type="ARBA" id="ARBA00008507"/>
    </source>
</evidence>
<keyword evidence="8" id="KW-1185">Reference proteome</keyword>
<accession>A0A5C2SAH8</accession>
<dbReference type="InterPro" id="IPR019605">
    <property type="entry name" value="Misato_II_tubulin-like"/>
</dbReference>
<evidence type="ECO:0000313" key="7">
    <source>
        <dbReference type="EMBL" id="RPD60763.1"/>
    </source>
</evidence>